<keyword evidence="8" id="KW-1185">Reference proteome</keyword>
<dbReference type="InterPro" id="IPR001309">
    <property type="entry name" value="Pept_C14_p20"/>
</dbReference>
<evidence type="ECO:0000256" key="4">
    <source>
        <dbReference type="SAM" id="MobiDB-lite"/>
    </source>
</evidence>
<keyword evidence="2" id="KW-0964">Secreted</keyword>
<dbReference type="Pfam" id="PF05860">
    <property type="entry name" value="TPS"/>
    <property type="match status" value="1"/>
</dbReference>
<feature type="domain" description="Caspase family p20" evidence="6">
    <location>
        <begin position="1495"/>
        <end position="1573"/>
    </location>
</feature>
<dbReference type="PANTHER" id="PTHR12338:SF8">
    <property type="entry name" value="HEME_HEMOPEXIN-BINDING PROTEIN"/>
    <property type="match status" value="1"/>
</dbReference>
<dbReference type="Pfam" id="PF18676">
    <property type="entry name" value="MBG_2"/>
    <property type="match status" value="1"/>
</dbReference>
<evidence type="ECO:0000259" key="6">
    <source>
        <dbReference type="PROSITE" id="PS50208"/>
    </source>
</evidence>
<dbReference type="InterPro" id="IPR050909">
    <property type="entry name" value="Bact_Autotransporter_VF"/>
</dbReference>
<protein>
    <submittedName>
        <fullName evidence="7">YDG domain-containing protein</fullName>
    </submittedName>
</protein>
<dbReference type="SUPFAM" id="SSF52129">
    <property type="entry name" value="Caspase-like"/>
    <property type="match status" value="1"/>
</dbReference>
<comment type="caution">
    <text evidence="7">The sequence shown here is derived from an EMBL/GenBank/DDBJ whole genome shotgun (WGS) entry which is preliminary data.</text>
</comment>
<dbReference type="Proteomes" id="UP001336250">
    <property type="component" value="Unassembled WGS sequence"/>
</dbReference>
<feature type="chain" id="PRO_5044027103" evidence="5">
    <location>
        <begin position="28"/>
        <end position="1734"/>
    </location>
</feature>
<dbReference type="Gene3D" id="3.40.50.1460">
    <property type="match status" value="1"/>
</dbReference>
<dbReference type="EMBL" id="JAZIBG010000024">
    <property type="protein sequence ID" value="MEF7614418.1"/>
    <property type="molecule type" value="Genomic_DNA"/>
</dbReference>
<dbReference type="InterPro" id="IPR008638">
    <property type="entry name" value="FhaB/CdiA-like_TPS"/>
</dbReference>
<dbReference type="InterPro" id="IPR011050">
    <property type="entry name" value="Pectin_lyase_fold/virulence"/>
</dbReference>
<sequence>MRSRFPTRPHPLAAALAMCLAGPAVQAQTLPSGLQTVNGKATVTTAGSQMTVTNTANAILNWRSFSIGADASVHFQQPGTTSQVLNRVTGNDPSSILGSLTSNGKVWLLNPHGVLFGAGARVDVASMVVSTLNLNDADFLAGRYRFGLESGLAGEGRIVNQGELRTASGGRVALLASAGVANEGLIQADGGQVMLAAGRQIELVDTHAPNLALRVTAPQGEALNLGRIIAPSGRIDVQAAIVNQQGVLRADALAAGPAGEIVLQAADGLTLAAGSRTSASGGTGGQLTLDAGRTGTALVAGTAEATGTEGAGGRVKLLGRHVGVLDGGVLDASGAAGGGQVLVGGGPQGRDASVPNAEAAYIAPGARLSADATGRGDGGRVIVWSDLATRAYGRFSARSGALGGDGGLVETSGGWLDARPAAVSVQAAAGGRAGTWLIDPFDITISDSASDIGVGTGPVFESTGASATLSTASIETALQQGNSVTITTGAGGAQAGDITLQSGSSIDVSLSAPVTLTLSAHRDIVISGGINATGAALDMNFNAAQAGSGSVQFLGASLSTAGSITATGSTSLADPQGSYGVYASGGQIAARAIQLNGTSVGGTNQAGVFLASTRLVATESLQITGTAQGTTNAGSPSLPTERVAGVRILNSRLEVQPSSPNTGAVMRITGTATMRGAASGSPIPEVAGVYVSTDSFGQLLAANGAALDIAGTVTSADVAYSVLLNGSDYGGDLVNADTGSAVTVRGTGSGGGSHRVELNGASLLAPAGGTLSIESNGDLLLTNNTLGSFSGSTTLGGVPASVVLQAGGSVIMTGDTRLALDDSSAAVRIESLNGAVTLADTSIRTGGAVQLLGSVVSLGDGVTVSSTATGDAIVVAGSGGGNLTGFLHLSEGPALEVSDGGRWLVYATTPDSSVFNSGTLDHAFRQYNATRGAGTVLGSGNGLLFSQAASLSFTGTPTKTYDGSTGIGLSAANLGVTGALSGDVVQVATGSGNFADAHAGTGKAITFDPALITVTGSDERPVYGYTLGPLTGTVTPRLISASAVTAANKVYDGNNLAAVTLAGAAGLVEGETLNYVLDGRFNDANAATGKLVTVGITLADGTAGAGTVAGRASDYQLSTPTATARADITPRPLSLTAAVASKLYDGSTGASVTLGGLDGLVAGEQLTFTTRASFGDANAGNGKSVLVGVTAANGAGGLASNYAVPASLVASGDILQRTLTYTADALTLPAGSALPALTGSVSGFIEGENLGNATSGTLRFTTPATTASPAGSYAIDGGGLVAANYRFEQAEGNAVALTLTPSQPPQDAATPAQQATPAELARTLSLLAPLSNLTMPLQDRALDATQALATGGGLRFRSVPVGSMSQDELAALLASRDRLKQAIFADALAQLAADPQAADVKPCETPEQAASGTCMITESQRDMLRNARAGSLTVADAPAPAASPAPPAAPAPAQAPAVAPPPAPVPPPTNAVAAPQAPLFPARASVRTAALPQIQRKLAVLIGTDRYQDTRIPQLDNAVSDARAVARMLETALGYETLVIEDGRKDTVLRTLNRLAVEAGPNDSIVIYYAGHGAVVQGTGEGYWQPSDADATKPQTWISNADIGRAVERLGATQVALISDSCYSGSLVSDARIRAATSALDPAQVLSRRTAVVMSSGGNEPVFDAGKDGHSTFAWNLMRTLQQVPTWQPGGNVFERVRFAVARELPQRPQYGAFSNSGYAAGADYLFEKRDIAR</sequence>
<feature type="region of interest" description="Disordered" evidence="4">
    <location>
        <begin position="1435"/>
        <end position="1470"/>
    </location>
</feature>
<evidence type="ECO:0000256" key="1">
    <source>
        <dbReference type="ARBA" id="ARBA00004613"/>
    </source>
</evidence>
<gene>
    <name evidence="7" type="ORF">V4F39_10905</name>
</gene>
<feature type="compositionally biased region" description="Pro residues" evidence="4">
    <location>
        <begin position="1458"/>
        <end position="1469"/>
    </location>
</feature>
<accession>A0AAW9QE13</accession>
<evidence type="ECO:0000313" key="7">
    <source>
        <dbReference type="EMBL" id="MEF7614418.1"/>
    </source>
</evidence>
<proteinExistence type="predicted"/>
<dbReference type="Pfam" id="PF18657">
    <property type="entry name" value="YDG"/>
    <property type="match status" value="3"/>
</dbReference>
<dbReference type="GO" id="GO:0004197">
    <property type="term" value="F:cysteine-type endopeptidase activity"/>
    <property type="evidence" value="ECO:0007669"/>
    <property type="project" value="InterPro"/>
</dbReference>
<dbReference type="RefSeq" id="WP_332289396.1">
    <property type="nucleotide sequence ID" value="NZ_JAZIBG010000024.1"/>
</dbReference>
<keyword evidence="3 5" id="KW-0732">Signal</keyword>
<feature type="compositionally biased region" description="Pro residues" evidence="4">
    <location>
        <begin position="1441"/>
        <end position="1450"/>
    </location>
</feature>
<dbReference type="GO" id="GO:0005576">
    <property type="term" value="C:extracellular region"/>
    <property type="evidence" value="ECO:0007669"/>
    <property type="project" value="UniProtKB-SubCell"/>
</dbReference>
<dbReference type="PROSITE" id="PS50208">
    <property type="entry name" value="CASPASE_P20"/>
    <property type="match status" value="1"/>
</dbReference>
<evidence type="ECO:0000256" key="5">
    <source>
        <dbReference type="SAM" id="SignalP"/>
    </source>
</evidence>
<evidence type="ECO:0000256" key="3">
    <source>
        <dbReference type="ARBA" id="ARBA00022729"/>
    </source>
</evidence>
<name>A0AAW9QE13_9BURK</name>
<reference evidence="7 8" key="1">
    <citation type="submission" date="2024-02" db="EMBL/GenBank/DDBJ databases">
        <title>Genome sequence of Aquincola sp. MAHUQ-54.</title>
        <authorList>
            <person name="Huq M.A."/>
        </authorList>
    </citation>
    <scope>NUCLEOTIDE SEQUENCE [LARGE SCALE GENOMIC DNA]</scope>
    <source>
        <strain evidence="7 8">MAHUQ-54</strain>
    </source>
</reference>
<dbReference type="NCBIfam" id="TIGR01901">
    <property type="entry name" value="adhes_NPXG"/>
    <property type="match status" value="1"/>
</dbReference>
<organism evidence="7 8">
    <name type="scientific">Aquincola agrisoli</name>
    <dbReference type="NCBI Taxonomy" id="3119538"/>
    <lineage>
        <taxon>Bacteria</taxon>
        <taxon>Pseudomonadati</taxon>
        <taxon>Pseudomonadota</taxon>
        <taxon>Betaproteobacteria</taxon>
        <taxon>Burkholderiales</taxon>
        <taxon>Sphaerotilaceae</taxon>
        <taxon>Aquincola</taxon>
    </lineage>
</organism>
<comment type="subcellular location">
    <subcellularLocation>
        <location evidence="1">Secreted</location>
    </subcellularLocation>
</comment>
<dbReference type="Gene3D" id="2.160.20.10">
    <property type="entry name" value="Single-stranded right-handed beta-helix, Pectin lyase-like"/>
    <property type="match status" value="1"/>
</dbReference>
<evidence type="ECO:0000256" key="2">
    <source>
        <dbReference type="ARBA" id="ARBA00022525"/>
    </source>
</evidence>
<evidence type="ECO:0000313" key="8">
    <source>
        <dbReference type="Proteomes" id="UP001336250"/>
    </source>
</evidence>
<dbReference type="GO" id="GO:0006508">
    <property type="term" value="P:proteolysis"/>
    <property type="evidence" value="ECO:0007669"/>
    <property type="project" value="InterPro"/>
</dbReference>
<dbReference type="InterPro" id="IPR029030">
    <property type="entry name" value="Caspase-like_dom_sf"/>
</dbReference>
<dbReference type="InterPro" id="IPR041248">
    <property type="entry name" value="YDG"/>
</dbReference>
<dbReference type="InterPro" id="IPR012334">
    <property type="entry name" value="Pectin_lyas_fold"/>
</dbReference>
<dbReference type="SUPFAM" id="SSF51126">
    <property type="entry name" value="Pectin lyase-like"/>
    <property type="match status" value="1"/>
</dbReference>
<dbReference type="InterPro" id="IPR041286">
    <property type="entry name" value="MBG_2"/>
</dbReference>
<dbReference type="SMART" id="SM00912">
    <property type="entry name" value="Haemagg_act"/>
    <property type="match status" value="1"/>
</dbReference>
<feature type="signal peptide" evidence="5">
    <location>
        <begin position="1"/>
        <end position="27"/>
    </location>
</feature>
<dbReference type="PANTHER" id="PTHR12338">
    <property type="entry name" value="AUTOTRANSPORTER"/>
    <property type="match status" value="1"/>
</dbReference>